<dbReference type="PANTHER" id="PTHR46268">
    <property type="entry name" value="STRESS RESPONSE PROTEIN NHAX"/>
    <property type="match status" value="1"/>
</dbReference>
<comment type="caution">
    <text evidence="3">The sequence shown here is derived from an EMBL/GenBank/DDBJ whole genome shotgun (WGS) entry which is preliminary data.</text>
</comment>
<dbReference type="Pfam" id="PF00582">
    <property type="entry name" value="Usp"/>
    <property type="match status" value="1"/>
</dbReference>
<evidence type="ECO:0000259" key="2">
    <source>
        <dbReference type="Pfam" id="PF00582"/>
    </source>
</evidence>
<dbReference type="Proteomes" id="UP000297861">
    <property type="component" value="Unassembled WGS sequence"/>
</dbReference>
<sequence>MEDKIITLAIHTKEKAFKLKEVLESRNIPVYLEELSQNDHVGDTAKGYAVKIKESQISKALTIIEENKLFSYNDMQTLKMDDGRKRILVAVDFSTYSMKACQTAFSIAKELDAKVKILHVYNNIYFPTQIPFADALKNDGDISILDKSRKQMLDLCVEIDKNIEAGKFPSVNYSYSLREGIVEEEIESFIEEYKPMLLVLGKRGTNDNRTNILGSVTADIIEMTDIPVLAIPENSSFEGAKDVRHIAFFTNIHRRDIYSFDYLVNHLLPYKGLKITLVHIITDARNGKWSESDLLKLQESFTQKYSDMNISYKLINETDFVQGIKDFIETEKVDIVAVNTQRRSLWGRMFLPSNSRKILASLNVVLLTLRGEKGLF</sequence>
<dbReference type="OrthoDB" id="9788959at2"/>
<dbReference type="AlphaFoldDB" id="A0A4Y8L363"/>
<accession>A0A4Y8L363</accession>
<comment type="similarity">
    <text evidence="1">Belongs to the universal stress protein A family.</text>
</comment>
<dbReference type="STRING" id="1121485.GCA_000426485_01670"/>
<feature type="domain" description="UspA" evidence="2">
    <location>
        <begin position="84"/>
        <end position="232"/>
    </location>
</feature>
<dbReference type="SUPFAM" id="SSF52402">
    <property type="entry name" value="Adenine nucleotide alpha hydrolases-like"/>
    <property type="match status" value="2"/>
</dbReference>
<protein>
    <submittedName>
        <fullName evidence="3">Universal stress protein</fullName>
    </submittedName>
</protein>
<reference evidence="3 4" key="1">
    <citation type="submission" date="2019-03" db="EMBL/GenBank/DDBJ databases">
        <title>San Antonio Military Medical Center submission to MRSN (WRAIR), pending publication.</title>
        <authorList>
            <person name="Blyth D.M."/>
            <person name="Mccarthy S.L."/>
            <person name="Schall S.E."/>
            <person name="Stam J.A."/>
            <person name="Ong A.C."/>
            <person name="Mcgann P.T."/>
        </authorList>
    </citation>
    <scope>NUCLEOTIDE SEQUENCE [LARGE SCALE GENOMIC DNA]</scope>
    <source>
        <strain evidence="3 4">MRSN571793</strain>
    </source>
</reference>
<evidence type="ECO:0000313" key="3">
    <source>
        <dbReference type="EMBL" id="TFD94678.1"/>
    </source>
</evidence>
<dbReference type="InterPro" id="IPR006015">
    <property type="entry name" value="Universal_stress_UspA"/>
</dbReference>
<keyword evidence="4" id="KW-1185">Reference proteome</keyword>
<dbReference type="CDD" id="cd00293">
    <property type="entry name" value="USP-like"/>
    <property type="match status" value="1"/>
</dbReference>
<dbReference type="Gene3D" id="3.40.50.620">
    <property type="entry name" value="HUPs"/>
    <property type="match status" value="2"/>
</dbReference>
<dbReference type="PANTHER" id="PTHR46268:SF6">
    <property type="entry name" value="UNIVERSAL STRESS PROTEIN UP12"/>
    <property type="match status" value="1"/>
</dbReference>
<proteinExistence type="inferred from homology"/>
<evidence type="ECO:0000313" key="4">
    <source>
        <dbReference type="Proteomes" id="UP000297861"/>
    </source>
</evidence>
<dbReference type="PRINTS" id="PR01438">
    <property type="entry name" value="UNVRSLSTRESS"/>
</dbReference>
<dbReference type="EMBL" id="SOML01000010">
    <property type="protein sequence ID" value="TFD94678.1"/>
    <property type="molecule type" value="Genomic_DNA"/>
</dbReference>
<dbReference type="InterPro" id="IPR006016">
    <property type="entry name" value="UspA"/>
</dbReference>
<name>A0A4Y8L363_9BACT</name>
<dbReference type="RefSeq" id="WP_134437084.1">
    <property type="nucleotide sequence ID" value="NZ_SOML01000010.1"/>
</dbReference>
<dbReference type="InterPro" id="IPR014729">
    <property type="entry name" value="Rossmann-like_a/b/a_fold"/>
</dbReference>
<gene>
    <name evidence="3" type="ORF">E2605_15035</name>
</gene>
<evidence type="ECO:0000256" key="1">
    <source>
        <dbReference type="ARBA" id="ARBA00008791"/>
    </source>
</evidence>
<organism evidence="3 4">
    <name type="scientific">Dysgonomonas capnocytophagoides</name>
    <dbReference type="NCBI Taxonomy" id="45254"/>
    <lineage>
        <taxon>Bacteria</taxon>
        <taxon>Pseudomonadati</taxon>
        <taxon>Bacteroidota</taxon>
        <taxon>Bacteroidia</taxon>
        <taxon>Bacteroidales</taxon>
        <taxon>Dysgonomonadaceae</taxon>
        <taxon>Dysgonomonas</taxon>
    </lineage>
</organism>